<dbReference type="InterPro" id="IPR003018">
    <property type="entry name" value="GAF"/>
</dbReference>
<dbReference type="SMART" id="SM01012">
    <property type="entry name" value="ANTAR"/>
    <property type="match status" value="1"/>
</dbReference>
<dbReference type="EMBL" id="FXAV01000033">
    <property type="protein sequence ID" value="SMG58781.1"/>
    <property type="molecule type" value="Genomic_DNA"/>
</dbReference>
<evidence type="ECO:0000313" key="7">
    <source>
        <dbReference type="Proteomes" id="UP000193566"/>
    </source>
</evidence>
<sequence>MAESIEILIKALGDLRRPPSGRKDLGEALRAVTAAAAATIAGVECADIVLIGKDTFESHGATSSLSRELGRIQRDAGGPCIDAAGVTSVVYSSDLRSEMRWPQFTEEALMVGVGSVLSFQLHTRTDIAGSLNLFASKPQAFDGAAVALGIALAAQAAAELTAARAELHLRSALASRDTIGQAKGLLMQRCGVDAAHAFVMLRTLSQDLNVALSRVAERIVEDHTASL</sequence>
<accession>A0ABY1ML68</accession>
<dbReference type="InterPro" id="IPR005561">
    <property type="entry name" value="ANTAR"/>
</dbReference>
<keyword evidence="3" id="KW-0805">Transcription regulation</keyword>
<proteinExistence type="predicted"/>
<organism evidence="6 7">
    <name type="scientific">Rhodococcus rhodochrous J3</name>
    <dbReference type="NCBI Taxonomy" id="903528"/>
    <lineage>
        <taxon>Bacteria</taxon>
        <taxon>Bacillati</taxon>
        <taxon>Actinomycetota</taxon>
        <taxon>Actinomycetes</taxon>
        <taxon>Mycobacteriales</taxon>
        <taxon>Nocardiaceae</taxon>
        <taxon>Rhodococcus</taxon>
    </lineage>
</organism>
<evidence type="ECO:0000256" key="3">
    <source>
        <dbReference type="ARBA" id="ARBA00023015"/>
    </source>
</evidence>
<keyword evidence="4" id="KW-0804">Transcription</keyword>
<dbReference type="PROSITE" id="PS50921">
    <property type="entry name" value="ANTAR"/>
    <property type="match status" value="1"/>
</dbReference>
<dbReference type="SUPFAM" id="SSF52172">
    <property type="entry name" value="CheY-like"/>
    <property type="match status" value="1"/>
</dbReference>
<dbReference type="Pfam" id="PF03861">
    <property type="entry name" value="ANTAR"/>
    <property type="match status" value="1"/>
</dbReference>
<comment type="caution">
    <text evidence="6">The sequence shown here is derived from an EMBL/GenBank/DDBJ whole genome shotgun (WGS) entry which is preliminary data.</text>
</comment>
<protein>
    <submittedName>
        <fullName evidence="6">ANTAR domain-containing protein</fullName>
    </submittedName>
</protein>
<evidence type="ECO:0000256" key="1">
    <source>
        <dbReference type="ARBA" id="ARBA00022679"/>
    </source>
</evidence>
<gene>
    <name evidence="6" type="ORF">SAMN02745947_05309</name>
</gene>
<dbReference type="InterPro" id="IPR011006">
    <property type="entry name" value="CheY-like_superfamily"/>
</dbReference>
<reference evidence="6 7" key="1">
    <citation type="submission" date="2017-04" db="EMBL/GenBank/DDBJ databases">
        <authorList>
            <person name="Varghese N."/>
            <person name="Submissions S."/>
        </authorList>
    </citation>
    <scope>NUCLEOTIDE SEQUENCE [LARGE SCALE GENOMIC DNA]</scope>
    <source>
        <strain evidence="6 7">J3</strain>
    </source>
</reference>
<keyword evidence="2" id="KW-0418">Kinase</keyword>
<evidence type="ECO:0000256" key="2">
    <source>
        <dbReference type="ARBA" id="ARBA00022777"/>
    </source>
</evidence>
<evidence type="ECO:0000313" key="6">
    <source>
        <dbReference type="EMBL" id="SMG58781.1"/>
    </source>
</evidence>
<feature type="domain" description="ANTAR" evidence="5">
    <location>
        <begin position="159"/>
        <end position="220"/>
    </location>
</feature>
<dbReference type="Pfam" id="PF13185">
    <property type="entry name" value="GAF_2"/>
    <property type="match status" value="1"/>
</dbReference>
<evidence type="ECO:0000259" key="5">
    <source>
        <dbReference type="PROSITE" id="PS50921"/>
    </source>
</evidence>
<dbReference type="InterPro" id="IPR036388">
    <property type="entry name" value="WH-like_DNA-bd_sf"/>
</dbReference>
<dbReference type="RefSeq" id="WP_226949833.1">
    <property type="nucleotide sequence ID" value="NZ_FXAV01000033.1"/>
</dbReference>
<keyword evidence="7" id="KW-1185">Reference proteome</keyword>
<evidence type="ECO:0000256" key="4">
    <source>
        <dbReference type="ARBA" id="ARBA00023163"/>
    </source>
</evidence>
<dbReference type="InterPro" id="IPR029016">
    <property type="entry name" value="GAF-like_dom_sf"/>
</dbReference>
<dbReference type="PIRSF" id="PIRSF036625">
    <property type="entry name" value="GAF_ANTAR"/>
    <property type="match status" value="1"/>
</dbReference>
<dbReference type="Gene3D" id="3.30.450.40">
    <property type="match status" value="1"/>
</dbReference>
<dbReference type="Gene3D" id="1.10.10.10">
    <property type="entry name" value="Winged helix-like DNA-binding domain superfamily/Winged helix DNA-binding domain"/>
    <property type="match status" value="1"/>
</dbReference>
<dbReference type="Proteomes" id="UP000193566">
    <property type="component" value="Unassembled WGS sequence"/>
</dbReference>
<name>A0ABY1ML68_RHORH</name>
<dbReference type="SUPFAM" id="SSF55781">
    <property type="entry name" value="GAF domain-like"/>
    <property type="match status" value="1"/>
</dbReference>
<dbReference type="InterPro" id="IPR012074">
    <property type="entry name" value="GAF_ANTAR"/>
</dbReference>
<keyword evidence="1" id="KW-0808">Transferase</keyword>